<dbReference type="AlphaFoldDB" id="A0A0F3IN17"/>
<dbReference type="Gene3D" id="3.40.50.1010">
    <property type="entry name" value="5'-nuclease"/>
    <property type="match status" value="1"/>
</dbReference>
<sequence>DNQTHPRIRVETEAVYALLAIVQAKELILLDSEALRYEIARIPDETRQNETLALLSLASEHLQITDEVETLAISFEQRGLRAMDAIHLALASTAKADYFCTCDDKLYRKATIIQGLNCNVITLLSLIPEVIK</sequence>
<reference evidence="3" key="1">
    <citation type="submission" date="2015-03" db="EMBL/GenBank/DDBJ databases">
        <title>Draft genome sequence of a novel methanotroph (Sn10-6) isolated from flooded ricefield rhizosphere in India.</title>
        <authorList>
            <person name="Pandit P.S."/>
            <person name="Pore S.D."/>
            <person name="Arora P."/>
            <person name="Kapse N.G."/>
            <person name="Dhakephalkar P.K."/>
            <person name="Rahalkar M.C."/>
        </authorList>
    </citation>
    <scope>NUCLEOTIDE SEQUENCE [LARGE SCALE GENOMIC DNA]</scope>
    <source>
        <strain evidence="3">Sn10-6</strain>
    </source>
</reference>
<feature type="non-terminal residue" evidence="2">
    <location>
        <position position="1"/>
    </location>
</feature>
<dbReference type="Proteomes" id="UP000033684">
    <property type="component" value="Unassembled WGS sequence"/>
</dbReference>
<organism evidence="2 3">
    <name type="scientific">Methylocucumis oryzae</name>
    <dbReference type="NCBI Taxonomy" id="1632867"/>
    <lineage>
        <taxon>Bacteria</taxon>
        <taxon>Pseudomonadati</taxon>
        <taxon>Pseudomonadota</taxon>
        <taxon>Gammaproteobacteria</taxon>
        <taxon>Methylococcales</taxon>
        <taxon>Methylococcaceae</taxon>
        <taxon>Methylocucumis</taxon>
    </lineage>
</organism>
<comment type="caution">
    <text evidence="2">The sequence shown here is derived from an EMBL/GenBank/DDBJ whole genome shotgun (WGS) entry which is preliminary data.</text>
</comment>
<dbReference type="Pfam" id="PF01850">
    <property type="entry name" value="PIN"/>
    <property type="match status" value="1"/>
</dbReference>
<dbReference type="SUPFAM" id="SSF88723">
    <property type="entry name" value="PIN domain-like"/>
    <property type="match status" value="1"/>
</dbReference>
<evidence type="ECO:0000313" key="2">
    <source>
        <dbReference type="EMBL" id="KJV08125.1"/>
    </source>
</evidence>
<dbReference type="InterPro" id="IPR029060">
    <property type="entry name" value="PIN-like_dom_sf"/>
</dbReference>
<gene>
    <name evidence="2" type="ORF">VZ94_00005</name>
</gene>
<accession>A0A0F3IN17</accession>
<proteinExistence type="predicted"/>
<name>A0A0F3IN17_9GAMM</name>
<keyword evidence="3" id="KW-1185">Reference proteome</keyword>
<reference evidence="2 3" key="2">
    <citation type="journal article" date="2016" name="Microb. Ecol.">
        <title>Genome Characteristics of a Novel Type I Methanotroph (Sn10-6) Isolated from a Flooded Indian Rice Field.</title>
        <authorList>
            <person name="Rahalkar M.C."/>
            <person name="Pandit P.S."/>
            <person name="Dhakephalkar P.K."/>
            <person name="Pore S."/>
            <person name="Arora P."/>
            <person name="Kapse N."/>
        </authorList>
    </citation>
    <scope>NUCLEOTIDE SEQUENCE [LARGE SCALE GENOMIC DNA]</scope>
    <source>
        <strain evidence="2 3">Sn10-6</strain>
    </source>
</reference>
<dbReference type="RefSeq" id="WP_045777639.1">
    <property type="nucleotide sequence ID" value="NZ_LAJX01000001.1"/>
</dbReference>
<dbReference type="InterPro" id="IPR002716">
    <property type="entry name" value="PIN_dom"/>
</dbReference>
<dbReference type="EMBL" id="LAJX01000001">
    <property type="protein sequence ID" value="KJV08125.1"/>
    <property type="molecule type" value="Genomic_DNA"/>
</dbReference>
<protein>
    <recommendedName>
        <fullName evidence="1">PIN domain-containing protein</fullName>
    </recommendedName>
</protein>
<feature type="domain" description="PIN" evidence="1">
    <location>
        <begin position="40"/>
        <end position="110"/>
    </location>
</feature>
<evidence type="ECO:0000259" key="1">
    <source>
        <dbReference type="Pfam" id="PF01850"/>
    </source>
</evidence>
<evidence type="ECO:0000313" key="3">
    <source>
        <dbReference type="Proteomes" id="UP000033684"/>
    </source>
</evidence>